<dbReference type="EMBL" id="FOCQ01000007">
    <property type="protein sequence ID" value="SEN21067.1"/>
    <property type="molecule type" value="Genomic_DNA"/>
</dbReference>
<gene>
    <name evidence="1" type="ORF">SAMN05444955_10787</name>
</gene>
<evidence type="ECO:0000313" key="1">
    <source>
        <dbReference type="EMBL" id="SEN21067.1"/>
    </source>
</evidence>
<evidence type="ECO:0000313" key="2">
    <source>
        <dbReference type="Proteomes" id="UP000199695"/>
    </source>
</evidence>
<dbReference type="STRING" id="1173111.SAMN05444955_10787"/>
<dbReference type="AlphaFoldDB" id="A0A1H8EQB5"/>
<keyword evidence="2" id="KW-1185">Reference proteome</keyword>
<name>A0A1H8EQB5_9BACL</name>
<protein>
    <submittedName>
        <fullName evidence="1">Uncharacterized protein</fullName>
    </submittedName>
</protein>
<reference evidence="1 2" key="1">
    <citation type="submission" date="2016-10" db="EMBL/GenBank/DDBJ databases">
        <authorList>
            <person name="de Groot N.N."/>
        </authorList>
    </citation>
    <scope>NUCLEOTIDE SEQUENCE [LARGE SCALE GENOMIC DNA]</scope>
    <source>
        <strain evidence="1 2">DSM 46701</strain>
    </source>
</reference>
<organism evidence="1 2">
    <name type="scientific">Lihuaxuella thermophila</name>
    <dbReference type="NCBI Taxonomy" id="1173111"/>
    <lineage>
        <taxon>Bacteria</taxon>
        <taxon>Bacillati</taxon>
        <taxon>Bacillota</taxon>
        <taxon>Bacilli</taxon>
        <taxon>Bacillales</taxon>
        <taxon>Thermoactinomycetaceae</taxon>
        <taxon>Lihuaxuella</taxon>
    </lineage>
</organism>
<dbReference type="Proteomes" id="UP000199695">
    <property type="component" value="Unassembled WGS sequence"/>
</dbReference>
<accession>A0A1H8EQB5</accession>
<sequence>MEIERNKNLTLSIFFHLFLQISVFSIRKLPNGKFYTREENVDREVHVDV</sequence>
<proteinExistence type="predicted"/>